<evidence type="ECO:0000313" key="2">
    <source>
        <dbReference type="Proteomes" id="UP000019149"/>
    </source>
</evidence>
<reference evidence="1 2" key="1">
    <citation type="journal article" date="2013" name="Nat. Genet.">
        <title>The genome of the hydatid tapeworm Echinococcus granulosus.</title>
        <authorList>
            <person name="Zheng H."/>
            <person name="Zhang W."/>
            <person name="Zhang L."/>
            <person name="Zhang Z."/>
            <person name="Li J."/>
            <person name="Lu G."/>
            <person name="Zhu Y."/>
            <person name="Wang Y."/>
            <person name="Huang Y."/>
            <person name="Liu J."/>
            <person name="Kang H."/>
            <person name="Chen J."/>
            <person name="Wang L."/>
            <person name="Chen A."/>
            <person name="Yu S."/>
            <person name="Gao Z."/>
            <person name="Jin L."/>
            <person name="Gu W."/>
            <person name="Wang Z."/>
            <person name="Zhao L."/>
            <person name="Shi B."/>
            <person name="Wen H."/>
            <person name="Lin R."/>
            <person name="Jones M.K."/>
            <person name="Brejova B."/>
            <person name="Vinar T."/>
            <person name="Zhao G."/>
            <person name="McManus D.P."/>
            <person name="Chen Z."/>
            <person name="Zhou Y."/>
            <person name="Wang S."/>
        </authorList>
    </citation>
    <scope>NUCLEOTIDE SEQUENCE [LARGE SCALE GENOMIC DNA]</scope>
</reference>
<gene>
    <name evidence="1" type="ORF">EGR_06285</name>
</gene>
<dbReference type="GeneID" id="36342000"/>
<sequence>MDEKLGIFITLSDNEEYHVVFVEEKNQTLPQMFFFFISINKIKKIKIHVSITDNFFLTFERDGFKTSTAIQHAYFKKAEQKIRCIYSI</sequence>
<dbReference type="CTD" id="36342000"/>
<dbReference type="EMBL" id="APAU02000054">
    <property type="protein sequence ID" value="EUB58861.1"/>
    <property type="molecule type" value="Genomic_DNA"/>
</dbReference>
<evidence type="ECO:0000313" key="1">
    <source>
        <dbReference type="EMBL" id="EUB58861.1"/>
    </source>
</evidence>
<dbReference type="Proteomes" id="UP000019149">
    <property type="component" value="Unassembled WGS sequence"/>
</dbReference>
<comment type="caution">
    <text evidence="1">The sequence shown here is derived from an EMBL/GenBank/DDBJ whole genome shotgun (WGS) entry which is preliminary data.</text>
</comment>
<proteinExistence type="predicted"/>
<protein>
    <submittedName>
        <fullName evidence="1">Uncharacterized protein</fullName>
    </submittedName>
</protein>
<organism evidence="1 2">
    <name type="scientific">Echinococcus granulosus</name>
    <name type="common">Hydatid tapeworm</name>
    <dbReference type="NCBI Taxonomy" id="6210"/>
    <lineage>
        <taxon>Eukaryota</taxon>
        <taxon>Metazoa</taxon>
        <taxon>Spiralia</taxon>
        <taxon>Lophotrochozoa</taxon>
        <taxon>Platyhelminthes</taxon>
        <taxon>Cestoda</taxon>
        <taxon>Eucestoda</taxon>
        <taxon>Cyclophyllidea</taxon>
        <taxon>Taeniidae</taxon>
        <taxon>Echinococcus</taxon>
        <taxon>Echinococcus granulosus group</taxon>
    </lineage>
</organism>
<accession>W6UDG9</accession>
<dbReference type="KEGG" id="egl:EGR_06285"/>
<name>W6UDG9_ECHGR</name>
<keyword evidence="2" id="KW-1185">Reference proteome</keyword>
<dbReference type="AlphaFoldDB" id="W6UDG9"/>
<dbReference type="RefSeq" id="XP_024350057.1">
    <property type="nucleotide sequence ID" value="XM_024495534.1"/>
</dbReference>